<feature type="compositionally biased region" description="Low complexity" evidence="1">
    <location>
        <begin position="1"/>
        <end position="13"/>
    </location>
</feature>
<protein>
    <submittedName>
        <fullName evidence="2">Uncharacterized protein</fullName>
    </submittedName>
</protein>
<dbReference type="OrthoDB" id="10620806at2759"/>
<dbReference type="EMBL" id="JABEXW010000287">
    <property type="protein sequence ID" value="KAF4966485.1"/>
    <property type="molecule type" value="Genomic_DNA"/>
</dbReference>
<proteinExistence type="predicted"/>
<evidence type="ECO:0000256" key="1">
    <source>
        <dbReference type="SAM" id="MobiDB-lite"/>
    </source>
</evidence>
<dbReference type="Proteomes" id="UP000622797">
    <property type="component" value="Unassembled WGS sequence"/>
</dbReference>
<reference evidence="2" key="1">
    <citation type="journal article" date="2020" name="BMC Genomics">
        <title>Correction to: Identification and distribution of gene clusters required for synthesis of sphingolipid metabolism inhibitors in diverse species of the filamentous fungus Fusarium.</title>
        <authorList>
            <person name="Kim H.S."/>
            <person name="Lohmar J.M."/>
            <person name="Busman M."/>
            <person name="Brown D.W."/>
            <person name="Naumann T.A."/>
            <person name="Divon H.H."/>
            <person name="Lysoe E."/>
            <person name="Uhlig S."/>
            <person name="Proctor R.H."/>
        </authorList>
    </citation>
    <scope>NUCLEOTIDE SEQUENCE</scope>
    <source>
        <strain evidence="2">NRRL 20472</strain>
    </source>
</reference>
<evidence type="ECO:0000313" key="3">
    <source>
        <dbReference type="Proteomes" id="UP000622797"/>
    </source>
</evidence>
<reference evidence="2" key="2">
    <citation type="submission" date="2020-05" db="EMBL/GenBank/DDBJ databases">
        <authorList>
            <person name="Kim H.-S."/>
            <person name="Proctor R.H."/>
            <person name="Brown D.W."/>
        </authorList>
    </citation>
    <scope>NUCLEOTIDE SEQUENCE</scope>
    <source>
        <strain evidence="2">NRRL 20472</strain>
    </source>
</reference>
<dbReference type="AlphaFoldDB" id="A0A8H4X9Q6"/>
<feature type="region of interest" description="Disordered" evidence="1">
    <location>
        <begin position="183"/>
        <end position="216"/>
    </location>
</feature>
<comment type="caution">
    <text evidence="2">The sequence shown here is derived from an EMBL/GenBank/DDBJ whole genome shotgun (WGS) entry which is preliminary data.</text>
</comment>
<sequence length="258" mass="29961">MDDNQGDNQGDNQRQYARPQRPYMRDPGIRMLLEQQEAVSNLELWYDSLLIQSYQLNFQIWQLQGMIAHQNFLMMQMMREMHRMELQFQAMKERMTPGLASSPSASGTPGMPDTPNTLQQFRFGTHYNIPTSETQTESDLAEKTPIHALEVIFETLNRRTNICGDTVEELLCVAQLADDTWNEKTLPKEPPSKRKRSPLQRGFEEDGEGWQSPPLLNSRQSEAEIYLLLMPRGESSDKRVIWTAFRFTQANREDITSR</sequence>
<gene>
    <name evidence="2" type="ORF">FSARC_5826</name>
</gene>
<name>A0A8H4X9Q6_9HYPO</name>
<feature type="compositionally biased region" description="Basic and acidic residues" evidence="1">
    <location>
        <begin position="183"/>
        <end position="192"/>
    </location>
</feature>
<evidence type="ECO:0000313" key="2">
    <source>
        <dbReference type="EMBL" id="KAF4966485.1"/>
    </source>
</evidence>
<organism evidence="2 3">
    <name type="scientific">Fusarium sarcochroum</name>
    <dbReference type="NCBI Taxonomy" id="1208366"/>
    <lineage>
        <taxon>Eukaryota</taxon>
        <taxon>Fungi</taxon>
        <taxon>Dikarya</taxon>
        <taxon>Ascomycota</taxon>
        <taxon>Pezizomycotina</taxon>
        <taxon>Sordariomycetes</taxon>
        <taxon>Hypocreomycetidae</taxon>
        <taxon>Hypocreales</taxon>
        <taxon>Nectriaceae</taxon>
        <taxon>Fusarium</taxon>
        <taxon>Fusarium lateritium species complex</taxon>
    </lineage>
</organism>
<accession>A0A8H4X9Q6</accession>
<keyword evidence="3" id="KW-1185">Reference proteome</keyword>
<feature type="region of interest" description="Disordered" evidence="1">
    <location>
        <begin position="1"/>
        <end position="23"/>
    </location>
</feature>
<feature type="region of interest" description="Disordered" evidence="1">
    <location>
        <begin position="97"/>
        <end position="119"/>
    </location>
</feature>